<accession>A0A858U5B1</accession>
<evidence type="ECO:0000313" key="2">
    <source>
        <dbReference type="EMBL" id="QJG67249.1"/>
    </source>
</evidence>
<organism evidence="2 3">
    <name type="scientific">Mycoplasma phocoenae</name>
    <dbReference type="NCBI Taxonomy" id="754517"/>
    <lineage>
        <taxon>Bacteria</taxon>
        <taxon>Bacillati</taxon>
        <taxon>Mycoplasmatota</taxon>
        <taxon>Mollicutes</taxon>
        <taxon>Mycoplasmataceae</taxon>
        <taxon>Mycoplasma</taxon>
    </lineage>
</organism>
<sequence length="132" mass="15647">MTNKTLNNDLLNNVESEFKKYRRKFWKSHLIYLIIALVIMVVSSLQVLLNLFAIRFNEYLPLRQIFMVIAIISSVIVFLQSVLLFFDFKRAKEENSVKLNNLLKLKKTYLENPEFVKTAKLANQIYDINKEK</sequence>
<reference evidence="2 3" key="1">
    <citation type="submission" date="2020-04" db="EMBL/GenBank/DDBJ databases">
        <title>Novel Mycoplasma species detected in Phocoena phocoena (harbor porpoise) from the USA.</title>
        <authorList>
            <person name="Volokhov D.V."/>
        </authorList>
    </citation>
    <scope>NUCLEOTIDE SEQUENCE [LARGE SCALE GENOMIC DNA]</scope>
    <source>
        <strain evidence="2 3">Phocoena C-264-GEN</strain>
    </source>
</reference>
<protein>
    <submittedName>
        <fullName evidence="2">DUF4231 domain-containing protein</fullName>
    </submittedName>
</protein>
<feature type="transmembrane region" description="Helical" evidence="1">
    <location>
        <begin position="30"/>
        <end position="53"/>
    </location>
</feature>
<gene>
    <name evidence="2" type="ORF">HGG69_02970</name>
</gene>
<keyword evidence="1" id="KW-1133">Transmembrane helix</keyword>
<keyword evidence="1" id="KW-0812">Transmembrane</keyword>
<keyword evidence="3" id="KW-1185">Reference proteome</keyword>
<feature type="transmembrane region" description="Helical" evidence="1">
    <location>
        <begin position="65"/>
        <end position="86"/>
    </location>
</feature>
<dbReference type="RefSeq" id="WP_169605298.1">
    <property type="nucleotide sequence ID" value="NZ_CP051481.1"/>
</dbReference>
<evidence type="ECO:0000313" key="3">
    <source>
        <dbReference type="Proteomes" id="UP000501060"/>
    </source>
</evidence>
<keyword evidence="1" id="KW-0472">Membrane</keyword>
<evidence type="ECO:0000256" key="1">
    <source>
        <dbReference type="SAM" id="Phobius"/>
    </source>
</evidence>
<dbReference type="Proteomes" id="UP000501060">
    <property type="component" value="Chromosome"/>
</dbReference>
<dbReference type="KEGG" id="mphe:HGG69_02970"/>
<proteinExistence type="predicted"/>
<dbReference type="AlphaFoldDB" id="A0A858U5B1"/>
<name>A0A858U5B1_9MOLU</name>
<dbReference type="EMBL" id="CP051481">
    <property type="protein sequence ID" value="QJG67249.1"/>
    <property type="molecule type" value="Genomic_DNA"/>
</dbReference>